<accession>D4ZHJ4</accession>
<dbReference type="Proteomes" id="UP000002350">
    <property type="component" value="Chromosome"/>
</dbReference>
<reference evidence="10" key="1">
    <citation type="journal article" date="2010" name="Mol. Biosyst.">
        <title>Complete genome sequence and comparative analysis of Shewanella violacea, a psychrophilic and piezophilic bacterium from deep sea floor sediments.</title>
        <authorList>
            <person name="Aono E."/>
            <person name="Baba T."/>
            <person name="Ara T."/>
            <person name="Nishi T."/>
            <person name="Nakamichi T."/>
            <person name="Inamoto E."/>
            <person name="Toyonaga H."/>
            <person name="Hasegawa M."/>
            <person name="Takai Y."/>
            <person name="Okumura Y."/>
            <person name="Baba M."/>
            <person name="Tomita M."/>
            <person name="Kato C."/>
            <person name="Oshima T."/>
            <person name="Nakasone K."/>
            <person name="Mori H."/>
        </authorList>
    </citation>
    <scope>NUCLEOTIDE SEQUENCE [LARGE SCALE GENOMIC DNA]</scope>
    <source>
        <strain evidence="10">JCM 10179 / CIP 106290 / LMG 19151 / DSS12</strain>
    </source>
</reference>
<gene>
    <name evidence="9" type="ordered locus">SVI_1172</name>
</gene>
<dbReference type="Pfam" id="PF05567">
    <property type="entry name" value="T4P_PilY1"/>
    <property type="match status" value="1"/>
</dbReference>
<evidence type="ECO:0000256" key="4">
    <source>
        <dbReference type="ARBA" id="ARBA00022723"/>
    </source>
</evidence>
<keyword evidence="4" id="KW-0479">Metal-binding</keyword>
<evidence type="ECO:0000256" key="1">
    <source>
        <dbReference type="ARBA" id="ARBA00004561"/>
    </source>
</evidence>
<dbReference type="InterPro" id="IPR008707">
    <property type="entry name" value="B-propeller_PilY1"/>
</dbReference>
<dbReference type="SUPFAM" id="SSF50998">
    <property type="entry name" value="Quinoprotein alcohol dehydrogenase-like"/>
    <property type="match status" value="1"/>
</dbReference>
<keyword evidence="7" id="KW-1133">Transmembrane helix</keyword>
<proteinExistence type="inferred from homology"/>
<name>D4ZHJ4_SHEVD</name>
<organism evidence="9 10">
    <name type="scientific">Shewanella violacea (strain JCM 10179 / CIP 106290 / LMG 19151 / DSS12)</name>
    <dbReference type="NCBI Taxonomy" id="637905"/>
    <lineage>
        <taxon>Bacteria</taxon>
        <taxon>Pseudomonadati</taxon>
        <taxon>Pseudomonadota</taxon>
        <taxon>Gammaproteobacteria</taxon>
        <taxon>Alteromonadales</taxon>
        <taxon>Shewanellaceae</taxon>
        <taxon>Shewanella</taxon>
    </lineage>
</organism>
<feature type="domain" description="PilY1 beta-propeller" evidence="8">
    <location>
        <begin position="735"/>
        <end position="989"/>
    </location>
</feature>
<keyword evidence="10" id="KW-1185">Reference proteome</keyword>
<evidence type="ECO:0000256" key="6">
    <source>
        <dbReference type="ARBA" id="ARBA00023263"/>
    </source>
</evidence>
<dbReference type="eggNOG" id="COG3419">
    <property type="taxonomic scope" value="Bacteria"/>
</dbReference>
<dbReference type="AlphaFoldDB" id="D4ZHJ4"/>
<dbReference type="GO" id="GO:0009289">
    <property type="term" value="C:pilus"/>
    <property type="evidence" value="ECO:0007669"/>
    <property type="project" value="UniProtKB-SubCell"/>
</dbReference>
<dbReference type="STRING" id="637905.SVI_1172"/>
<dbReference type="GO" id="GO:0046872">
    <property type="term" value="F:metal ion binding"/>
    <property type="evidence" value="ECO:0007669"/>
    <property type="project" value="UniProtKB-KW"/>
</dbReference>
<dbReference type="SUPFAM" id="SSF53300">
    <property type="entry name" value="vWA-like"/>
    <property type="match status" value="1"/>
</dbReference>
<dbReference type="HOGENOM" id="CLU_004773_0_0_6"/>
<comment type="similarity">
    <text evidence="2">Belongs to the PilY1 family.</text>
</comment>
<evidence type="ECO:0000259" key="8">
    <source>
        <dbReference type="Pfam" id="PF05567"/>
    </source>
</evidence>
<evidence type="ECO:0000313" key="9">
    <source>
        <dbReference type="EMBL" id="BAJ01143.1"/>
    </source>
</evidence>
<evidence type="ECO:0000256" key="7">
    <source>
        <dbReference type="SAM" id="Phobius"/>
    </source>
</evidence>
<evidence type="ECO:0000256" key="2">
    <source>
        <dbReference type="ARBA" id="ARBA00008387"/>
    </source>
</evidence>
<evidence type="ECO:0000313" key="10">
    <source>
        <dbReference type="Proteomes" id="UP000002350"/>
    </source>
</evidence>
<protein>
    <submittedName>
        <fullName evidence="9">Type IV pilin biogenesis protein, putative</fullName>
    </submittedName>
</protein>
<feature type="transmembrane region" description="Helical" evidence="7">
    <location>
        <begin position="50"/>
        <end position="69"/>
    </location>
</feature>
<dbReference type="InterPro" id="IPR011047">
    <property type="entry name" value="Quinoprotein_ADH-like_sf"/>
</dbReference>
<dbReference type="InterPro" id="IPR036465">
    <property type="entry name" value="vWFA_dom_sf"/>
</dbReference>
<dbReference type="Gene3D" id="3.40.50.410">
    <property type="entry name" value="von Willebrand factor, type A domain"/>
    <property type="match status" value="1"/>
</dbReference>
<comment type="subcellular location">
    <subcellularLocation>
        <location evidence="1">Fimbrium</location>
    </subcellularLocation>
</comment>
<keyword evidence="3" id="KW-1029">Fimbrium biogenesis</keyword>
<keyword evidence="7" id="KW-0812">Transmembrane</keyword>
<keyword evidence="5" id="KW-0106">Calcium</keyword>
<evidence type="ECO:0000256" key="5">
    <source>
        <dbReference type="ARBA" id="ARBA00022837"/>
    </source>
</evidence>
<feature type="transmembrane region" description="Helical" evidence="7">
    <location>
        <begin position="12"/>
        <end position="30"/>
    </location>
</feature>
<evidence type="ECO:0000256" key="3">
    <source>
        <dbReference type="ARBA" id="ARBA00022558"/>
    </source>
</evidence>
<keyword evidence="6" id="KW-0281">Fimbrium</keyword>
<dbReference type="KEGG" id="svo:SVI_1172"/>
<keyword evidence="7" id="KW-0472">Membrane</keyword>
<sequence>MFVLVDLLLPTFKKTTTMINFCFAFIVNAVKSQGQVLPLAKIISLKNHSFGLFFGIVLAISAAPFFSFADDTQLYVFESTARTGARPQMLIIFDNSGSMGARVYDVDAPYVKGAGGLKVGNFAKTGKLYYSRGPTNKANLPNPDNADEKRQFSGAINGCQSSWQYLNKYGVFTGFFREYRFAGSNGTWKEITGSNANNALAIDCFEDIQDSKWRNAAGADPGLPVDSLGTPSSLINYTVASASSNSKTKRNATDKAALTGFGTGRVITVYTEDYLRWEHGVKNKVTKTRLELAKDAIKNVILTTPGVDFGLSIFNMNGPGDNQRDGGRIISGIKNMSSKGKIDLLTSVQSITYAQNTPLCETLYEAYRYFSGQSVLFGDDDSDYISYDRWGRYRGIYKSNRNSPLDPDILDAGVYSSPLKKCQDKAYIVYITDGEPTVDSAANHAIQSLTGGVDKHTAYPVSYLSAMSSWMNNHDVNPKEPGVQHVSTFTIGFSEGAASAASLLKKTAAVGGGSYFDATNAKLLQGSLQQAVNKILEKNASFTSPAVASNNFNRTQSFEYAYYSMFLPNKGPRWTGNIKKFKVTGSGDIIDQNGKNAIGGDGNIKAEACSYWTPKSVCDAGGDGNEVIKGGVLSAMQHARSRTLYSNLSSEMTILTKSEAADFAGGRDSLASYMGVEESQLASLFSWTRGLDVDNDKNQKKISTPKSNWRTDIMGDALHSKPLALNFGDKANPDIRVMVGTNHGFFHMFKDAGAEVSESWAFIPYELLPNLKILRANVPTGVHSVYGIDASPVAYTKMDDSGIETAWVFFGMRRGGGSYYAIDISDPDSPEFMWKIDSNSEGMSELGQSWSTPVVTTIQGESGEQPVLIFGAGYSPAGKDSASIGSVDTKGRGVFIVNAQDGELIHHFGVGTSSGTQIPGIIDSIPSSVAVLDANDDGKTDRIYATDTGGNVWRMDLATSDKSTWSAFKFASLGGGSLSSNRRFFSGPVVAQTMFNNISEVEYNVNGATKTTITYQNIPYDAVVVGSGHRAMPSDLSRADMFFTLQDRNVALTSFKSGNTKVKIPEPLTLANLYDVSAAEPKSKAEHLSFGKTRGWYYDFSRRGEKNLSSATIINGRVFFTSYVPGSLVNSDQCLISGKGYLYNFDLHKGQRDFEYRKINDSVPDTPQMIIPPRDADVDGNHPPSNIYLIGIGNAVPNEKTQAGCEPGDLNCVGGGLRASKIYYFQH</sequence>
<dbReference type="EMBL" id="AP011177">
    <property type="protein sequence ID" value="BAJ01143.1"/>
    <property type="molecule type" value="Genomic_DNA"/>
</dbReference>